<dbReference type="NCBIfam" id="TIGR02152">
    <property type="entry name" value="D_ribokin_bact"/>
    <property type="match status" value="1"/>
</dbReference>
<keyword evidence="6 12" id="KW-0547">Nucleotide-binding</keyword>
<dbReference type="InterPro" id="IPR029056">
    <property type="entry name" value="Ribokinase-like"/>
</dbReference>
<dbReference type="InterPro" id="IPR011877">
    <property type="entry name" value="Ribokinase"/>
</dbReference>
<dbReference type="GO" id="GO:0046872">
    <property type="term" value="F:metal ion binding"/>
    <property type="evidence" value="ECO:0007669"/>
    <property type="project" value="UniProtKB-KW"/>
</dbReference>
<feature type="binding site" evidence="12">
    <location>
        <position position="159"/>
    </location>
    <ligand>
        <name>substrate</name>
    </ligand>
</feature>
<evidence type="ECO:0000256" key="1">
    <source>
        <dbReference type="ARBA" id="ARBA00005380"/>
    </source>
</evidence>
<organism evidence="14 15">
    <name type="scientific">Halomonas stenophila</name>
    <dbReference type="NCBI Taxonomy" id="795312"/>
    <lineage>
        <taxon>Bacteria</taxon>
        <taxon>Pseudomonadati</taxon>
        <taxon>Pseudomonadota</taxon>
        <taxon>Gammaproteobacteria</taxon>
        <taxon>Oceanospirillales</taxon>
        <taxon>Halomonadaceae</taxon>
        <taxon>Halomonas</taxon>
    </lineage>
</organism>
<dbReference type="CDD" id="cd01174">
    <property type="entry name" value="ribokinase"/>
    <property type="match status" value="1"/>
</dbReference>
<feature type="binding site" evidence="12">
    <location>
        <begin position="270"/>
        <end position="271"/>
    </location>
    <ligand>
        <name>ATP</name>
        <dbReference type="ChEBI" id="CHEBI:30616"/>
    </ligand>
</feature>
<reference evidence="14 15" key="1">
    <citation type="submission" date="2020-08" db="EMBL/GenBank/DDBJ databases">
        <title>Genomic Encyclopedia of Type Strains, Phase III (KMG-III): the genomes of soil and plant-associated and newly described type strains.</title>
        <authorList>
            <person name="Whitman W."/>
        </authorList>
    </citation>
    <scope>NUCLEOTIDE SEQUENCE [LARGE SCALE GENOMIC DNA]</scope>
    <source>
        <strain evidence="14 15">CECT 7744</strain>
    </source>
</reference>
<feature type="binding site" evidence="12">
    <location>
        <begin position="239"/>
        <end position="244"/>
    </location>
    <ligand>
        <name>ATP</name>
        <dbReference type="ChEBI" id="CHEBI:30616"/>
    </ligand>
</feature>
<dbReference type="EMBL" id="JACHXR010000001">
    <property type="protein sequence ID" value="MBB3229223.1"/>
    <property type="molecule type" value="Genomic_DNA"/>
</dbReference>
<feature type="binding site" evidence="12">
    <location>
        <position position="301"/>
    </location>
    <ligand>
        <name>K(+)</name>
        <dbReference type="ChEBI" id="CHEBI:29103"/>
    </ligand>
</feature>
<dbReference type="HAMAP" id="MF_01987">
    <property type="entry name" value="Ribokinase"/>
    <property type="match status" value="1"/>
</dbReference>
<keyword evidence="9 12" id="KW-0460">Magnesium</keyword>
<evidence type="ECO:0000313" key="14">
    <source>
        <dbReference type="EMBL" id="MBB3229223.1"/>
    </source>
</evidence>
<evidence type="ECO:0000256" key="3">
    <source>
        <dbReference type="ARBA" id="ARBA00016943"/>
    </source>
</evidence>
<dbReference type="UniPathway" id="UPA00916">
    <property type="reaction ID" value="UER00889"/>
</dbReference>
<dbReference type="InterPro" id="IPR002139">
    <property type="entry name" value="Ribo/fructo_kinase"/>
</dbReference>
<evidence type="ECO:0000256" key="8">
    <source>
        <dbReference type="ARBA" id="ARBA00022840"/>
    </source>
</evidence>
<comment type="subunit">
    <text evidence="12">Homodimer.</text>
</comment>
<feature type="binding site" evidence="12">
    <location>
        <position position="271"/>
    </location>
    <ligand>
        <name>substrate</name>
    </ligand>
</feature>
<dbReference type="GO" id="GO:0019303">
    <property type="term" value="P:D-ribose catabolic process"/>
    <property type="evidence" value="ECO:0007669"/>
    <property type="project" value="UniProtKB-UniRule"/>
</dbReference>
<protein>
    <recommendedName>
        <fullName evidence="3 12">Ribokinase</fullName>
        <shortName evidence="12">RK</shortName>
        <ecNumber evidence="2 12">2.7.1.15</ecNumber>
    </recommendedName>
</protein>
<feature type="binding site" evidence="12">
    <location>
        <begin position="30"/>
        <end position="32"/>
    </location>
    <ligand>
        <name>substrate</name>
    </ligand>
</feature>
<keyword evidence="4 12" id="KW-0808">Transferase</keyword>
<gene>
    <name evidence="12" type="primary">rbsK</name>
    <name evidence="14" type="ORF">FHR97_000038</name>
</gene>
<evidence type="ECO:0000256" key="10">
    <source>
        <dbReference type="ARBA" id="ARBA00022958"/>
    </source>
</evidence>
<evidence type="ECO:0000256" key="7">
    <source>
        <dbReference type="ARBA" id="ARBA00022777"/>
    </source>
</evidence>
<comment type="similarity">
    <text evidence="12">Belongs to the carbohydrate kinase PfkB family. Ribokinase subfamily.</text>
</comment>
<evidence type="ECO:0000256" key="11">
    <source>
        <dbReference type="ARBA" id="ARBA00023277"/>
    </source>
</evidence>
<dbReference type="InterPro" id="IPR002173">
    <property type="entry name" value="Carboh/pur_kinase_PfkB_CS"/>
</dbReference>
<dbReference type="SUPFAM" id="SSF53613">
    <property type="entry name" value="Ribokinase-like"/>
    <property type="match status" value="1"/>
</dbReference>
<feature type="binding site" evidence="12">
    <location>
        <position position="304"/>
    </location>
    <ligand>
        <name>K(+)</name>
        <dbReference type="ChEBI" id="CHEBI:29103"/>
    </ligand>
</feature>
<evidence type="ECO:0000313" key="15">
    <source>
        <dbReference type="Proteomes" id="UP000518892"/>
    </source>
</evidence>
<comment type="activity regulation">
    <text evidence="12">Activated by a monovalent cation that binds near, but not in, the active site. The most likely occupant of the site in vivo is potassium. Ion binding induces a conformational change that may alter substrate affinity.</text>
</comment>
<keyword evidence="15" id="KW-1185">Reference proteome</keyword>
<evidence type="ECO:0000259" key="13">
    <source>
        <dbReference type="Pfam" id="PF00294"/>
    </source>
</evidence>
<dbReference type="GO" id="GO:0004747">
    <property type="term" value="F:ribokinase activity"/>
    <property type="evidence" value="ECO:0007669"/>
    <property type="project" value="UniProtKB-UniRule"/>
</dbReference>
<comment type="pathway">
    <text evidence="12">Carbohydrate metabolism; D-ribose degradation; D-ribose 5-phosphate from beta-D-ribopyranose: step 2/2.</text>
</comment>
<comment type="caution">
    <text evidence="12">Lacks conserved residue(s) required for the propagation of feature annotation.</text>
</comment>
<keyword evidence="11 12" id="KW-0119">Carbohydrate metabolism</keyword>
<evidence type="ECO:0000256" key="6">
    <source>
        <dbReference type="ARBA" id="ARBA00022741"/>
    </source>
</evidence>
<feature type="domain" description="Carbohydrate kinase PfkB" evidence="13">
    <location>
        <begin position="21"/>
        <end position="312"/>
    </location>
</feature>
<keyword evidence="10 12" id="KW-0630">Potassium</keyword>
<dbReference type="AlphaFoldDB" id="A0A7W5EPT9"/>
<name>A0A7W5EPT9_9GAMM</name>
<accession>A0A7W5EPT9</accession>
<dbReference type="Proteomes" id="UP000518892">
    <property type="component" value="Unassembled WGS sequence"/>
</dbReference>
<dbReference type="EC" id="2.7.1.15" evidence="2 12"/>
<feature type="binding site" evidence="12">
    <location>
        <begin position="58"/>
        <end position="62"/>
    </location>
    <ligand>
        <name>substrate</name>
    </ligand>
</feature>
<comment type="subcellular location">
    <subcellularLocation>
        <location evidence="12">Cytoplasm</location>
    </subcellularLocation>
</comment>
<feature type="binding site" evidence="12">
    <location>
        <position position="203"/>
    </location>
    <ligand>
        <name>ATP</name>
        <dbReference type="ChEBI" id="CHEBI:30616"/>
    </ligand>
</feature>
<comment type="caution">
    <text evidence="14">The sequence shown here is derived from an EMBL/GenBank/DDBJ whole genome shotgun (WGS) entry which is preliminary data.</text>
</comment>
<proteinExistence type="inferred from homology"/>
<evidence type="ECO:0000256" key="12">
    <source>
        <dbReference type="HAMAP-Rule" id="MF_01987"/>
    </source>
</evidence>
<evidence type="ECO:0000256" key="5">
    <source>
        <dbReference type="ARBA" id="ARBA00022723"/>
    </source>
</evidence>
<dbReference type="Pfam" id="PF00294">
    <property type="entry name" value="PfkB"/>
    <property type="match status" value="1"/>
</dbReference>
<dbReference type="PROSITE" id="PS00584">
    <property type="entry name" value="PFKB_KINASES_2"/>
    <property type="match status" value="1"/>
</dbReference>
<comment type="catalytic activity">
    <reaction evidence="12">
        <text>D-ribose + ATP = D-ribose 5-phosphate + ADP + H(+)</text>
        <dbReference type="Rhea" id="RHEA:13697"/>
        <dbReference type="ChEBI" id="CHEBI:15378"/>
        <dbReference type="ChEBI" id="CHEBI:30616"/>
        <dbReference type="ChEBI" id="CHEBI:47013"/>
        <dbReference type="ChEBI" id="CHEBI:78346"/>
        <dbReference type="ChEBI" id="CHEBI:456216"/>
        <dbReference type="EC" id="2.7.1.15"/>
    </reaction>
</comment>
<feature type="active site" description="Proton acceptor" evidence="12">
    <location>
        <position position="271"/>
    </location>
</feature>
<dbReference type="RefSeq" id="WP_183381764.1">
    <property type="nucleotide sequence ID" value="NZ_JACHXR010000001.1"/>
</dbReference>
<keyword evidence="7 12" id="KW-0418">Kinase</keyword>
<comment type="function">
    <text evidence="12">Catalyzes the phosphorylation of ribose at O-5 in a reaction requiring ATP and magnesium. The resulting D-ribose-5-phosphate can then be used either for sythesis of nucleotides, histidine, and tryptophan, or as a component of the pentose phosphate pathway.</text>
</comment>
<evidence type="ECO:0000256" key="4">
    <source>
        <dbReference type="ARBA" id="ARBA00022679"/>
    </source>
</evidence>
<evidence type="ECO:0000256" key="9">
    <source>
        <dbReference type="ARBA" id="ARBA00022842"/>
    </source>
</evidence>
<dbReference type="PRINTS" id="PR00990">
    <property type="entry name" value="RIBOKINASE"/>
</dbReference>
<feature type="binding site" evidence="12">
    <location>
        <position position="267"/>
    </location>
    <ligand>
        <name>K(+)</name>
        <dbReference type="ChEBI" id="CHEBI:29103"/>
    </ligand>
</feature>
<dbReference type="PROSITE" id="PS00583">
    <property type="entry name" value="PFKB_KINASES_1"/>
    <property type="match status" value="1"/>
</dbReference>
<keyword evidence="12" id="KW-0963">Cytoplasm</keyword>
<dbReference type="GO" id="GO:0005829">
    <property type="term" value="C:cytosol"/>
    <property type="evidence" value="ECO:0007669"/>
    <property type="project" value="TreeGrafter"/>
</dbReference>
<sequence length="320" mass="32973">MESRHPDATPPNGALHNHLTAEVVVVGSLNMDLVVRTPRHPQPGETLTGHGLATTAGGKGANQAVALARLGASTAMIGCVGDDAHGHALLAGLDQEGIQRQGVRVSPTAETGVAMIQVDDASQNRIVVIPGSNAELAPADVGRWDALLGRAKLLVCQLEVPLETVRYALGRARARGCTTLLNAAPAMTLPQDVLALVDWLVVNESEAAVLSGHPVGHPDEAAQAIQRLRQSGCRQILVTLGAQGVVAADDDGLHHHPAPRVAAVDTTAAGDTFVGGFAAALLRDETVATAIRDGQAAAALAVTRAGAQASIPRRDEFADH</sequence>
<feature type="binding site" evidence="12">
    <location>
        <position position="306"/>
    </location>
    <ligand>
        <name>K(+)</name>
        <dbReference type="ChEBI" id="CHEBI:29103"/>
    </ligand>
</feature>
<evidence type="ECO:0000256" key="2">
    <source>
        <dbReference type="ARBA" id="ARBA00012035"/>
    </source>
</evidence>
<keyword evidence="8 12" id="KW-0067">ATP-binding</keyword>
<comment type="cofactor">
    <cofactor evidence="12">
        <name>Mg(2+)</name>
        <dbReference type="ChEBI" id="CHEBI:18420"/>
    </cofactor>
    <text evidence="12">Requires a divalent cation, most likely magnesium in vivo, as an electrophilic catalyst to aid phosphoryl group transfer. It is the chelate of the metal and the nucleotide that is the actual substrate.</text>
</comment>
<dbReference type="PANTHER" id="PTHR10584:SF166">
    <property type="entry name" value="RIBOKINASE"/>
    <property type="match status" value="1"/>
</dbReference>
<dbReference type="InterPro" id="IPR011611">
    <property type="entry name" value="PfkB_dom"/>
</dbReference>
<comment type="similarity">
    <text evidence="1">Belongs to the carbohydrate kinase pfkB family.</text>
</comment>
<dbReference type="Gene3D" id="3.40.1190.20">
    <property type="match status" value="1"/>
</dbReference>
<feature type="binding site" evidence="12">
    <location>
        <position position="310"/>
    </location>
    <ligand>
        <name>K(+)</name>
        <dbReference type="ChEBI" id="CHEBI:29103"/>
    </ligand>
</feature>
<dbReference type="PANTHER" id="PTHR10584">
    <property type="entry name" value="SUGAR KINASE"/>
    <property type="match status" value="1"/>
</dbReference>
<dbReference type="GO" id="GO:0005524">
    <property type="term" value="F:ATP binding"/>
    <property type="evidence" value="ECO:0007669"/>
    <property type="project" value="UniProtKB-UniRule"/>
</dbReference>
<keyword evidence="5 12" id="KW-0479">Metal-binding</keyword>
<feature type="binding site" evidence="12">
    <location>
        <position position="265"/>
    </location>
    <ligand>
        <name>K(+)</name>
        <dbReference type="ChEBI" id="CHEBI:29103"/>
    </ligand>
</feature>